<proteinExistence type="predicted"/>
<feature type="transmembrane region" description="Helical" evidence="2">
    <location>
        <begin position="117"/>
        <end position="142"/>
    </location>
</feature>
<evidence type="ECO:0000313" key="4">
    <source>
        <dbReference type="EMBL" id="RPB16749.1"/>
    </source>
</evidence>
<feature type="compositionally biased region" description="Basic and acidic residues" evidence="1">
    <location>
        <begin position="211"/>
        <end position="220"/>
    </location>
</feature>
<feature type="region of interest" description="Disordered" evidence="1">
    <location>
        <begin position="211"/>
        <end position="235"/>
    </location>
</feature>
<evidence type="ECO:0000256" key="1">
    <source>
        <dbReference type="SAM" id="MobiDB-lite"/>
    </source>
</evidence>
<dbReference type="Proteomes" id="UP000277580">
    <property type="component" value="Unassembled WGS sequence"/>
</dbReference>
<evidence type="ECO:0008006" key="6">
    <source>
        <dbReference type="Google" id="ProtNLM"/>
    </source>
</evidence>
<dbReference type="OrthoDB" id="5375761at2759"/>
<dbReference type="EMBL" id="ML119107">
    <property type="protein sequence ID" value="RPB16749.1"/>
    <property type="molecule type" value="Genomic_DNA"/>
</dbReference>
<protein>
    <recommendedName>
        <fullName evidence="6">Mid2 domain-containing protein</fullName>
    </recommendedName>
</protein>
<evidence type="ECO:0000256" key="2">
    <source>
        <dbReference type="SAM" id="Phobius"/>
    </source>
</evidence>
<keyword evidence="2" id="KW-1133">Transmembrane helix</keyword>
<name>A0A3N4L5K6_9PEZI</name>
<feature type="chain" id="PRO_5018056894" description="Mid2 domain-containing protein" evidence="3">
    <location>
        <begin position="26"/>
        <end position="235"/>
    </location>
</feature>
<evidence type="ECO:0000256" key="3">
    <source>
        <dbReference type="SAM" id="SignalP"/>
    </source>
</evidence>
<reference evidence="4 5" key="1">
    <citation type="journal article" date="2018" name="Nat. Ecol. Evol.">
        <title>Pezizomycetes genomes reveal the molecular basis of ectomycorrhizal truffle lifestyle.</title>
        <authorList>
            <person name="Murat C."/>
            <person name="Payen T."/>
            <person name="Noel B."/>
            <person name="Kuo A."/>
            <person name="Morin E."/>
            <person name="Chen J."/>
            <person name="Kohler A."/>
            <person name="Krizsan K."/>
            <person name="Balestrini R."/>
            <person name="Da Silva C."/>
            <person name="Montanini B."/>
            <person name="Hainaut M."/>
            <person name="Levati E."/>
            <person name="Barry K.W."/>
            <person name="Belfiori B."/>
            <person name="Cichocki N."/>
            <person name="Clum A."/>
            <person name="Dockter R.B."/>
            <person name="Fauchery L."/>
            <person name="Guy J."/>
            <person name="Iotti M."/>
            <person name="Le Tacon F."/>
            <person name="Lindquist E.A."/>
            <person name="Lipzen A."/>
            <person name="Malagnac F."/>
            <person name="Mello A."/>
            <person name="Molinier V."/>
            <person name="Miyauchi S."/>
            <person name="Poulain J."/>
            <person name="Riccioni C."/>
            <person name="Rubini A."/>
            <person name="Sitrit Y."/>
            <person name="Splivallo R."/>
            <person name="Traeger S."/>
            <person name="Wang M."/>
            <person name="Zifcakova L."/>
            <person name="Wipf D."/>
            <person name="Zambonelli A."/>
            <person name="Paolocci F."/>
            <person name="Nowrousian M."/>
            <person name="Ottonello S."/>
            <person name="Baldrian P."/>
            <person name="Spatafora J.W."/>
            <person name="Henrissat B."/>
            <person name="Nagy L.G."/>
            <person name="Aury J.M."/>
            <person name="Wincker P."/>
            <person name="Grigoriev I.V."/>
            <person name="Bonfante P."/>
            <person name="Martin F.M."/>
        </authorList>
    </citation>
    <scope>NUCLEOTIDE SEQUENCE [LARGE SCALE GENOMIC DNA]</scope>
    <source>
        <strain evidence="4 5">CCBAS932</strain>
    </source>
</reference>
<dbReference type="AlphaFoldDB" id="A0A3N4L5K6"/>
<keyword evidence="2" id="KW-0812">Transmembrane</keyword>
<keyword evidence="3" id="KW-0732">Signal</keyword>
<sequence>MVSQKYTFIALIVAAAFSPLSAVLAQTTTGTVPGPTSINSLQPSATVTSIESSATPTSSYSESASTSAAASQTDGLGYYPTIPGQSYDDPNKLIDETAEDSTAGADGSSDTFINIPLGAQIGIISIVVIAGIGGLVASYLWYMRRRKQWELQGRRRSLVPRFSVNARGELKMSRPIITRQPAVPPTPTAVRSSTNSVANFIPIDLEKGTKQGRDEFEVESKTGGGSRWKNMFSRK</sequence>
<dbReference type="InParanoid" id="A0A3N4L5K6"/>
<keyword evidence="2" id="KW-0472">Membrane</keyword>
<keyword evidence="5" id="KW-1185">Reference proteome</keyword>
<organism evidence="4 5">
    <name type="scientific">Morchella conica CCBAS932</name>
    <dbReference type="NCBI Taxonomy" id="1392247"/>
    <lineage>
        <taxon>Eukaryota</taxon>
        <taxon>Fungi</taxon>
        <taxon>Dikarya</taxon>
        <taxon>Ascomycota</taxon>
        <taxon>Pezizomycotina</taxon>
        <taxon>Pezizomycetes</taxon>
        <taxon>Pezizales</taxon>
        <taxon>Morchellaceae</taxon>
        <taxon>Morchella</taxon>
    </lineage>
</organism>
<evidence type="ECO:0000313" key="5">
    <source>
        <dbReference type="Proteomes" id="UP000277580"/>
    </source>
</evidence>
<feature type="signal peptide" evidence="3">
    <location>
        <begin position="1"/>
        <end position="25"/>
    </location>
</feature>
<accession>A0A3N4L5K6</accession>
<gene>
    <name evidence="4" type="ORF">P167DRAFT_569939</name>
</gene>